<evidence type="ECO:0000313" key="3">
    <source>
        <dbReference type="EMBL" id="TCV86676.1"/>
    </source>
</evidence>
<gene>
    <name evidence="3" type="ORF">EDC63_10637</name>
</gene>
<dbReference type="InterPro" id="IPR035903">
    <property type="entry name" value="HesB-like_dom_sf"/>
</dbReference>
<comment type="caution">
    <text evidence="3">The sequence shown here is derived from an EMBL/GenBank/DDBJ whole genome shotgun (WGS) entry which is preliminary data.</text>
</comment>
<proteinExistence type="predicted"/>
<keyword evidence="4" id="KW-1185">Reference proteome</keyword>
<name>A0A4R3Y4I3_9PROT</name>
<dbReference type="Proteomes" id="UP000295367">
    <property type="component" value="Unassembled WGS sequence"/>
</dbReference>
<dbReference type="InterPro" id="IPR000361">
    <property type="entry name" value="ATAP_core_dom"/>
</dbReference>
<evidence type="ECO:0000259" key="2">
    <source>
        <dbReference type="Pfam" id="PF01521"/>
    </source>
</evidence>
<evidence type="ECO:0000256" key="1">
    <source>
        <dbReference type="SAM" id="MobiDB-lite"/>
    </source>
</evidence>
<dbReference type="Pfam" id="PF01521">
    <property type="entry name" value="Fe-S_biosyn"/>
    <property type="match status" value="1"/>
</dbReference>
<feature type="region of interest" description="Disordered" evidence="1">
    <location>
        <begin position="101"/>
        <end position="129"/>
    </location>
</feature>
<feature type="compositionally biased region" description="Gly residues" evidence="1">
    <location>
        <begin position="104"/>
        <end position="117"/>
    </location>
</feature>
<dbReference type="RefSeq" id="WP_124948101.1">
    <property type="nucleotide sequence ID" value="NZ_BHVT01000076.1"/>
</dbReference>
<dbReference type="EMBL" id="SMCO01000006">
    <property type="protein sequence ID" value="TCV86676.1"/>
    <property type="molecule type" value="Genomic_DNA"/>
</dbReference>
<reference evidence="3 4" key="1">
    <citation type="submission" date="2019-03" db="EMBL/GenBank/DDBJ databases">
        <title>Genomic Encyclopedia of Type Strains, Phase IV (KMG-IV): sequencing the most valuable type-strain genomes for metagenomic binning, comparative biology and taxonomic classification.</title>
        <authorList>
            <person name="Goeker M."/>
        </authorList>
    </citation>
    <scope>NUCLEOTIDE SEQUENCE [LARGE SCALE GENOMIC DNA]</scope>
    <source>
        <strain evidence="3 4">DSM 100309</strain>
    </source>
</reference>
<dbReference type="Gene3D" id="2.60.300.12">
    <property type="entry name" value="HesB-like domain"/>
    <property type="match status" value="1"/>
</dbReference>
<evidence type="ECO:0000313" key="4">
    <source>
        <dbReference type="Proteomes" id="UP000295367"/>
    </source>
</evidence>
<dbReference type="SUPFAM" id="SSF89360">
    <property type="entry name" value="HesB-like domain"/>
    <property type="match status" value="1"/>
</dbReference>
<dbReference type="AlphaFoldDB" id="A0A4R3Y4I3"/>
<sequence>MITVTPGAAEQIRLASEQTDAVGLPLRIAAKYLADGSMQYGMGFDEIRENDHQVISEGVSLLVSANSEMLLNGTVVDFVELNPGEFQFIFINPNDTGVPPAKKQGGGCGSGGCGTGSCGSSSSSGGGCA</sequence>
<organism evidence="3 4">
    <name type="scientific">Sulfurirhabdus autotrophica</name>
    <dbReference type="NCBI Taxonomy" id="1706046"/>
    <lineage>
        <taxon>Bacteria</taxon>
        <taxon>Pseudomonadati</taxon>
        <taxon>Pseudomonadota</taxon>
        <taxon>Betaproteobacteria</taxon>
        <taxon>Nitrosomonadales</taxon>
        <taxon>Sulfuricellaceae</taxon>
        <taxon>Sulfurirhabdus</taxon>
    </lineage>
</organism>
<feature type="domain" description="Core" evidence="2">
    <location>
        <begin position="2"/>
        <end position="94"/>
    </location>
</feature>
<protein>
    <submittedName>
        <fullName evidence="3">Iron-sulfur cluster assembly protein</fullName>
    </submittedName>
</protein>
<dbReference type="OrthoDB" id="9795497at2"/>
<accession>A0A4R3Y4I3</accession>